<dbReference type="PROSITE" id="PS00455">
    <property type="entry name" value="AMP_BINDING"/>
    <property type="match status" value="3"/>
</dbReference>
<dbReference type="InterPro" id="IPR020802">
    <property type="entry name" value="TesA-like"/>
</dbReference>
<dbReference type="Pfam" id="PF00501">
    <property type="entry name" value="AMP-binding"/>
    <property type="match status" value="4"/>
</dbReference>
<dbReference type="PROSITE" id="PS00012">
    <property type="entry name" value="PHOSPHOPANTETHEINE"/>
    <property type="match status" value="1"/>
</dbReference>
<reference evidence="7" key="1">
    <citation type="submission" date="2012-11" db="EMBL/GenBank/DDBJ databases">
        <title>Targeting non-heme alpha-ketoglutarate halogenase genes reveals unprecedented arrangement of the gene cluster of actinomycin G.</title>
        <authorList>
            <person name="Wang X."/>
            <person name="Annand K.J."/>
            <person name="Onega M."/>
            <person name="Rateb M.E."/>
            <person name="Jaspars M."/>
            <person name="Deng H."/>
        </authorList>
    </citation>
    <scope>NUCLEOTIDE SEQUENCE</scope>
    <source>
        <strain evidence="7">DSM 41873</strain>
    </source>
</reference>
<dbReference type="InterPro" id="IPR010071">
    <property type="entry name" value="AA_adenyl_dom"/>
</dbReference>
<dbReference type="FunFam" id="3.40.50.980:FF:000001">
    <property type="entry name" value="Non-ribosomal peptide synthetase"/>
    <property type="match status" value="2"/>
</dbReference>
<sequence length="4248" mass="460797">MTRGNLVDILPLTPMQEGMLFHALYDVDGPDVYMVQQVFDLTGPLDPGRLRAAAQALVARHPNLRAAFPQVTDGQPVQVIPAEVTVPWTEVDLSGLPDAEAREELDRLGREDHRRRFDLARPPLLRFTLVRLAAERQCLLLTSHHILLDGWSTPIVVRELFTLYAGDGDAGALPRVTPFRDYLAWLGRQDRAAAEEAWRSELAGVDQATRLAPADTARVPRLPERVVTEAPEELTAALRARAQGLGVTVNTLLQAAWGLVLSRTTGRRDVVFGAIVSGRTPQLPGVESMVGLFINIVPVRVRVAPERSLSELVGEVQRGQSALTAHHHLGLSDIQRAAGVPELFDTMMVFENYPWDGPAQDVAAGLGTEVRVAPALERGRDATHFPLTLVAAPGRRLYLRLDHRDDLFDRATAQALLDRLLLVLTAVAEDPGTLTGRVDVTSAEERRLLLETWNDTRRDGELPLLPDWFQAQVAATPDAPAVRFGDETLSYAELNRRANRLAHALIRRGVGPESIVALALPRSSAHIVALLAVVKAGAAHLPLDPDHPAARIRYMLADARPAVLLTGVGTRAAIPDDDPTPVLVVDDPRTAARIGGCPDTDPSPAERPRPLTLASPAYVIYTSGSTGRPKAVQMTGLGVANMLRWHHDQLGGGPGTRTAQFTAISFDVSVQEVLSALLFGKTLVVPDEDTRRDPRRFAAWLTEHQVDEIFAPSTVLESLAEAATEAGLRVPSLGQIAQAGEALTLSRRLRAFHEHTPRHLHNHYGPTEAQVLTARTLPADPAEWPAVAPLGRPIDNVRVYLLDDALRPVPPGATGELYTNTVGLARGYLDRPALTAQRFVADPYGRPGDRMYRTGDLARWTPDGHLEFLGRADDQLKVRGFRIEPGEIEAALTEHSDVAQAAVLVRQDQPGDQRLVAYVVPVADRAPDPHVLRGFLRDRLPDYMVPAAVVPLPALPLTPNGKLDRAALPAPDLTRGGIGRDPHTPQEQILCDLFAQVLGLPRVGADDDFFRPGRPLPARHPARRPDPGHLRRRDRVRAVFEARTPAALAQRLDDGGPARPALTRRARPEVLPLSFAQRRLWFLHQLEGPSATYNIPLALRFTGALDHTALRAALGDVVARHESLRTVFPQTDGVPTQRVLDPEWAVPPLPVTPATARTLPDLLTAAARHAFLLESECPVRAELFALAPDEHVLLLVLHHIAGDGWSLSPLARDLTRAYAARAEGTEPASPPLPVQYADYTLWQNDLLGEHDDDDSLLARQVAYWRAALEGLPEQVTLPGDRPRPAAASYAGDYVEVGLDADLHRALAGLARRNGTTVFMVLQAGLAALMTRMGCGTDIPIGSPIAGRTDQAMDDLIGFFVNTLVLRTDTSGNPTFTQLLRRVRDTALNAYAHQDVPFEYLVEVLNPARSLAHHPLFQVMLALQNTPEGRFELPGVEVAVSQARTGTAKFDLFFSLMERTTDDGVPDGIEGAVEYSGDLYEPATVRALFTRWQLLLAAVADTPDRPIADVDVLTAAEREQVLRAWNDTAVLIAPQPLPALLAERVAATPDAVAVVADGATLTYRELDDRANRLAGEILAHGGGPGMVVALALPRTEVLPVALLAVLRTGAAYLPLDTEYPASRLDFMLRDARPAVLLTTQATGKLVPDIEGLARITLDDPGTVEALRARPAAPPRVRIAPGQPAYVLYTSGSTGTPKGVVVPHEALANFLHAMGRLVPLTPEDRLLAVTTVSFDIAALEIWLPLLRGARVVLAPRIGLPLLRGARVVLAPRDVVRQPSALLEWVSTQGITVMQATPSLWRTLVAHDPAPLRGLRVLTGGEALPERLAADLAGLGEVLNLYGPTETTIWSTASRETGTLPPLIGTPIDNTRAYVLDARLRPVPPGVVGDLYLAGTGLAQGYLGRAGLTACRFVACRHGAPGERMYRTGDLARWTGDGQLEFAGRADDQVKLRGFRIEPGEIERGVRRPAVTVREDRPGDLRLVAYVVPGTTPEAREEGAERHQLEDWRLLYDSVYAGAAKAPFGEDFASWNSSYTGEPIPLPEMREWRAHTVRRILDLRPRRVLELGVGTGLLLSRIAPHCAEYWGTDFSEHVIGELGRHVAADAALRERVTLRVQAAHDPSGLPAGHFDTIVLQLRRPVLPQRRLPTEVLAAATRLLAPGGTLFVGDVRNVRLLRALKTGVHAHRMSGPPDLAALRREVEHDLMTEKELLVDPDFFAALAECLPDIGAVGVSLKEGSYDNELSRYRYDVTLHHRGSRTTDVRDAPAVPWDDLGGLAAVRAHLTERRPERLRLTGVPNDRIAAELALAEAIRTGDSPVVPAPTVDLADLHRLGAELGYRTAAAWSPHPRLVDFVLARGDAPLTGTCPQASASGPRTALSALTSDPMVPRSNGTLMARLRRHVERTLPASMVPSAFVPISALPLTANGKLNRAALPAPMVTADGTGREPRTPQEQIVCDLFAQVLGLPRVGADDSFFELGGHSLLATRLIAAIRATFGVELALRALFEDATPAAVAARLDTAPPSRLRGRSGCHCRSPSAGCGSSTSWRGPARRTTSRSRCACGSLHQEALREALADVVTRHESLRTVFPESGGVPWQRVLDPAEATPAVEVVATDQEGLSARLDAAARQGFDLAAEPPLRVRLFALSAEEHVLLLVVHHIAGDGWSLSPLARDLARAYEARCRGEAPSWAALPVQYADYTLWQNDLLGDQGDADSLFATQLDYWVRRLRALPEELRLPTDRPRPAVASYRGDYVRVGIDAELHRRIAELARESGATVFMVLQAGLAALLSRLSGSSDIPVGSPIAGRTDQELDDLVGFFVNTLVLRTDTSGRPSFRELIARVRDTALGAYAHQDVPFEYLVERLNPPRSLGRHPLFQTMLALQNAPAGSFQLPGLRVDIEPGRTGSAKFDLFFSLSEHLDDTGGAQGITGVVEYASDLYDAGTITDLFDRWVRLLTSLVAAPHRTIGSADLLTAGESLLLERHNDTDRPAVEAGLPELFDAQVAERPDAPALVHGDREIGYRALSEAAEHVAAVLARRGVRRADTVALLMPRSPGLVASVLGILKAGAAYVPLDPRYPAARTRTVLAETGARVLITDRPPAPESLPEGTTVVLIGTDLGDGFLPGDGTPVAAPAERPGPDDLAYIMYTSGSTGSPKGIGVTHRNVAELATDPRWRTDAQRRVLLHSSPAFDASTYELWVPLLTGGTLVIGPDGDLDLHALADTIVRQRVTGLWLTSSLFTLVAESMPACLAAVLQVWTGGEAVSPHAVRAVLAACPGLVVVNGYGPTETTTFAASWPVDALPADATSVPIGRPMANTRLYVLDPDLRPVPPGVVGELYIAGTGLARGYAGQAGLTARRFVADPFGKPGTRMYRTGDLVRWTADGALDYVGRGDDQIKLRGFRIEPGEVESVLLRHPAVGQAAVLVREDRPGDPRLVAYVVPDPEAAEHDETAEQDQVQDWQGIYESLYATPTAAFGEDFSGWNSSYDSAPIPLEEMREWRRETVARVRRLRPRRVLEIGAGTGLLLSRLVRDAQEYWATDFSPAVVETLRAHVACEPQLRERVRLRVLAAHETGDLPEGHFDTVVLNSIVQYFPSAEYLLRVIESAMRLLVPGGALFLGDVRDLRLHRMLTSAALARKVHDRHDRASLRRAVERALVMEKELLVAPELFTVLGGHVDGLAGARVEVKRGTFANELTRYRYDVTLFKDGGTPLTSAREMPVVAWDDATGLAGLDEALRRVRSPLRVTGVPNERLAEDAAVEAAIHEHDQEVPGDAPPLAAMDELAARLGLAAHVTWSADPCRLDVVFTEPDPACPVVDLYRPRSPLATGTPLTRWVRAPLTARAAGALVGSVREHVLRQLPEYMVPGAVVPLSRLPLTRNGKLDRSALPAPDLDSGLDGRAPRLPQEELMCELFAEVLGLPRVQVDDDFFQLGGHSLLAARLKARIRAAFGVDVGLRALFETPTPSGMAGRLRTADTGDGYEVMLPLRPRGEREALFCVHPGGGISWSYAGLLKHLAPERPVYGIQARGLGKPGPRPDTLEAMAADYADEIQQVQPAGPYHLLGWSFGGVAAYAVAVELRRRGERVGVLAVVDACPGWKGLTHDDVPELDEEDLHEHLTYLVGLVDESFALGEGERLTFERTKEILRQRGSALANLGEEQLRAIMEISANNTRLLIDYRPERLAADLLLLTADDQQEPSRTHRAWTPYVEGRIERHALPGEHGTLLNREASLEAIGRLVGEKLAAYTDGQG</sequence>
<dbReference type="CDD" id="cd17651">
    <property type="entry name" value="A_NRPS_VisG_like"/>
    <property type="match status" value="1"/>
</dbReference>
<organism evidence="7">
    <name type="scientific">Streptomyces iakyrus</name>
    <dbReference type="NCBI Taxonomy" id="68219"/>
    <lineage>
        <taxon>Bacteria</taxon>
        <taxon>Bacillati</taxon>
        <taxon>Actinomycetota</taxon>
        <taxon>Actinomycetes</taxon>
        <taxon>Kitasatosporales</taxon>
        <taxon>Streptomycetaceae</taxon>
        <taxon>Streptomyces</taxon>
    </lineage>
</organism>
<accession>K8ESR0</accession>
<dbReference type="FunFam" id="3.40.50.12780:FF:000012">
    <property type="entry name" value="Non-ribosomal peptide synthetase"/>
    <property type="match status" value="2"/>
</dbReference>
<proteinExistence type="inferred from homology"/>
<gene>
    <name evidence="7" type="primary">actG2'</name>
</gene>
<evidence type="ECO:0000259" key="6">
    <source>
        <dbReference type="PROSITE" id="PS50075"/>
    </source>
</evidence>
<dbReference type="PANTHER" id="PTHR45527">
    <property type="entry name" value="NONRIBOSOMAL PEPTIDE SYNTHETASE"/>
    <property type="match status" value="1"/>
</dbReference>
<feature type="domain" description="Carrier" evidence="6">
    <location>
        <begin position="3898"/>
        <end position="3973"/>
    </location>
</feature>
<dbReference type="FunFam" id="2.30.38.10:FF:000001">
    <property type="entry name" value="Non-ribosomal peptide synthetase PvdI"/>
    <property type="match status" value="3"/>
</dbReference>
<dbReference type="Gene3D" id="3.30.300.30">
    <property type="match status" value="5"/>
</dbReference>
<dbReference type="InterPro" id="IPR029058">
    <property type="entry name" value="AB_hydrolase_fold"/>
</dbReference>
<dbReference type="GO" id="GO:0009403">
    <property type="term" value="P:toxin biosynthetic process"/>
    <property type="evidence" value="ECO:0007669"/>
    <property type="project" value="UniProtKB-ARBA"/>
</dbReference>
<dbReference type="FunFam" id="3.30.559.30:FF:000001">
    <property type="entry name" value="Non-ribosomal peptide synthetase"/>
    <property type="match status" value="1"/>
</dbReference>
<dbReference type="InterPro" id="IPR020845">
    <property type="entry name" value="AMP-binding_CS"/>
</dbReference>
<dbReference type="SUPFAM" id="SSF56801">
    <property type="entry name" value="Acetyl-CoA synthetase-like"/>
    <property type="match status" value="3"/>
</dbReference>
<dbReference type="GO" id="GO:0005829">
    <property type="term" value="C:cytosol"/>
    <property type="evidence" value="ECO:0007669"/>
    <property type="project" value="TreeGrafter"/>
</dbReference>
<dbReference type="Gene3D" id="3.30.559.10">
    <property type="entry name" value="Chloramphenicol acetyltransferase-like domain"/>
    <property type="match status" value="3"/>
</dbReference>
<dbReference type="GO" id="GO:0017000">
    <property type="term" value="P:antibiotic biosynthetic process"/>
    <property type="evidence" value="ECO:0007669"/>
    <property type="project" value="UniProtKB-ARBA"/>
</dbReference>
<dbReference type="Gene3D" id="2.30.38.10">
    <property type="entry name" value="Luciferase, Domain 3"/>
    <property type="match status" value="3"/>
</dbReference>
<feature type="domain" description="Carrier" evidence="6">
    <location>
        <begin position="2445"/>
        <end position="2520"/>
    </location>
</feature>
<dbReference type="NCBIfam" id="NF003417">
    <property type="entry name" value="PRK04813.1"/>
    <property type="match status" value="5"/>
</dbReference>
<dbReference type="InterPro" id="IPR042099">
    <property type="entry name" value="ANL_N_sf"/>
</dbReference>
<dbReference type="SUPFAM" id="SSF47336">
    <property type="entry name" value="ACP-like"/>
    <property type="match status" value="3"/>
</dbReference>
<dbReference type="Gene3D" id="3.40.50.12780">
    <property type="entry name" value="N-terminal domain of ligase-like"/>
    <property type="match status" value="1"/>
</dbReference>
<evidence type="ECO:0000256" key="4">
    <source>
        <dbReference type="ARBA" id="ARBA00022553"/>
    </source>
</evidence>
<dbReference type="Gene3D" id="1.10.1200.10">
    <property type="entry name" value="ACP-like"/>
    <property type="match status" value="1"/>
</dbReference>
<dbReference type="NCBIfam" id="TIGR01733">
    <property type="entry name" value="AA-adenyl-dom"/>
    <property type="match status" value="3"/>
</dbReference>
<name>K8ESR0_9ACTN</name>
<dbReference type="InterPro" id="IPR009081">
    <property type="entry name" value="PP-bd_ACP"/>
</dbReference>
<dbReference type="InterPro" id="IPR025110">
    <property type="entry name" value="AMP-bd_C"/>
</dbReference>
<dbReference type="InterPro" id="IPR029063">
    <property type="entry name" value="SAM-dependent_MTases_sf"/>
</dbReference>
<dbReference type="SMART" id="SM00824">
    <property type="entry name" value="PKS_TE"/>
    <property type="match status" value="1"/>
</dbReference>
<dbReference type="GO" id="GO:0003824">
    <property type="term" value="F:catalytic activity"/>
    <property type="evidence" value="ECO:0007669"/>
    <property type="project" value="InterPro"/>
</dbReference>
<dbReference type="Pfam" id="PF00975">
    <property type="entry name" value="Thioesterase"/>
    <property type="match status" value="1"/>
</dbReference>
<comment type="cofactor">
    <cofactor evidence="1">
        <name>pantetheine 4'-phosphate</name>
        <dbReference type="ChEBI" id="CHEBI:47942"/>
    </cofactor>
</comment>
<dbReference type="SUPFAM" id="SSF52777">
    <property type="entry name" value="CoA-dependent acyltransferases"/>
    <property type="match status" value="6"/>
</dbReference>
<dbReference type="InterPro" id="IPR001242">
    <property type="entry name" value="Condensation_dom"/>
</dbReference>
<dbReference type="SUPFAM" id="SSF53335">
    <property type="entry name" value="S-adenosyl-L-methionine-dependent methyltransferases"/>
    <property type="match status" value="2"/>
</dbReference>
<dbReference type="GO" id="GO:0008610">
    <property type="term" value="P:lipid biosynthetic process"/>
    <property type="evidence" value="ECO:0007669"/>
    <property type="project" value="UniProtKB-ARBA"/>
</dbReference>
<dbReference type="Gene3D" id="3.40.50.150">
    <property type="entry name" value="Vaccinia Virus protein VP39"/>
    <property type="match status" value="2"/>
</dbReference>
<dbReference type="CDD" id="cd19543">
    <property type="entry name" value="DCL_NRPS"/>
    <property type="match status" value="1"/>
</dbReference>
<dbReference type="Gene3D" id="3.40.50.980">
    <property type="match status" value="5"/>
</dbReference>
<dbReference type="InterPro" id="IPR045851">
    <property type="entry name" value="AMP-bd_C_sf"/>
</dbReference>
<dbReference type="FunFam" id="3.30.300.30:FF:000010">
    <property type="entry name" value="Enterobactin synthetase component F"/>
    <property type="match status" value="1"/>
</dbReference>
<dbReference type="CDD" id="cd12117">
    <property type="entry name" value="A_NRPS_Srf_like"/>
    <property type="match status" value="1"/>
</dbReference>
<keyword evidence="5" id="KW-0677">Repeat</keyword>
<dbReference type="InterPro" id="IPR036736">
    <property type="entry name" value="ACP-like_sf"/>
</dbReference>
<dbReference type="InterPro" id="IPR013217">
    <property type="entry name" value="Methyltransf_12"/>
</dbReference>
<dbReference type="InterPro" id="IPR000873">
    <property type="entry name" value="AMP-dep_synth/lig_dom"/>
</dbReference>
<dbReference type="PROSITE" id="PS50075">
    <property type="entry name" value="CARRIER"/>
    <property type="match status" value="2"/>
</dbReference>
<dbReference type="FunFam" id="1.10.1200.10:FF:000016">
    <property type="entry name" value="Non-ribosomal peptide synthase"/>
    <property type="match status" value="2"/>
</dbReference>
<dbReference type="Gene3D" id="3.40.50.1820">
    <property type="entry name" value="alpha/beta hydrolase"/>
    <property type="match status" value="2"/>
</dbReference>
<comment type="similarity">
    <text evidence="2">Belongs to the ATP-dependent AMP-binding enzyme family.</text>
</comment>
<dbReference type="InterPro" id="IPR020806">
    <property type="entry name" value="PKS_PP-bd"/>
</dbReference>
<dbReference type="CDD" id="cd19540">
    <property type="entry name" value="LCL_NRPS-like"/>
    <property type="match status" value="2"/>
</dbReference>
<dbReference type="GO" id="GO:0072330">
    <property type="term" value="P:monocarboxylic acid biosynthetic process"/>
    <property type="evidence" value="ECO:0007669"/>
    <property type="project" value="UniProtKB-ARBA"/>
</dbReference>
<evidence type="ECO:0000256" key="3">
    <source>
        <dbReference type="ARBA" id="ARBA00022450"/>
    </source>
</evidence>
<dbReference type="GO" id="GO:0031177">
    <property type="term" value="F:phosphopantetheine binding"/>
    <property type="evidence" value="ECO:0007669"/>
    <property type="project" value="InterPro"/>
</dbReference>
<evidence type="ECO:0000313" key="7">
    <source>
        <dbReference type="EMBL" id="CCO61885.1"/>
    </source>
</evidence>
<dbReference type="Pfam" id="PF13193">
    <property type="entry name" value="AMP-binding_C"/>
    <property type="match status" value="2"/>
</dbReference>
<keyword evidence="4" id="KW-0597">Phosphoprotein</keyword>
<dbReference type="Gene3D" id="3.30.559.30">
    <property type="entry name" value="Nonribosomal peptide synthetase, condensation domain"/>
    <property type="match status" value="3"/>
</dbReference>
<dbReference type="Pfam" id="PF08242">
    <property type="entry name" value="Methyltransf_12"/>
    <property type="match status" value="2"/>
</dbReference>
<dbReference type="Pfam" id="PF00668">
    <property type="entry name" value="Condensation"/>
    <property type="match status" value="3"/>
</dbReference>
<evidence type="ECO:0000256" key="1">
    <source>
        <dbReference type="ARBA" id="ARBA00001957"/>
    </source>
</evidence>
<dbReference type="InterPro" id="IPR006162">
    <property type="entry name" value="Ppantetheine_attach_site"/>
</dbReference>
<protein>
    <submittedName>
        <fullName evidence="7">ACMS III</fullName>
    </submittedName>
</protein>
<dbReference type="GO" id="GO:0043041">
    <property type="term" value="P:amino acid activation for nonribosomal peptide biosynthetic process"/>
    <property type="evidence" value="ECO:0007669"/>
    <property type="project" value="TreeGrafter"/>
</dbReference>
<evidence type="ECO:0000256" key="5">
    <source>
        <dbReference type="ARBA" id="ARBA00022737"/>
    </source>
</evidence>
<dbReference type="SMART" id="SM00823">
    <property type="entry name" value="PKS_PP"/>
    <property type="match status" value="2"/>
</dbReference>
<dbReference type="InterPro" id="IPR023213">
    <property type="entry name" value="CAT-like_dom_sf"/>
</dbReference>
<keyword evidence="3" id="KW-0596">Phosphopantetheine</keyword>
<evidence type="ECO:0000256" key="2">
    <source>
        <dbReference type="ARBA" id="ARBA00006432"/>
    </source>
</evidence>
<dbReference type="SUPFAM" id="SSF53474">
    <property type="entry name" value="alpha/beta-Hydrolases"/>
    <property type="match status" value="1"/>
</dbReference>
<dbReference type="PANTHER" id="PTHR45527:SF1">
    <property type="entry name" value="FATTY ACID SYNTHASE"/>
    <property type="match status" value="1"/>
</dbReference>
<dbReference type="Pfam" id="PF00550">
    <property type="entry name" value="PP-binding"/>
    <property type="match status" value="2"/>
</dbReference>
<dbReference type="InterPro" id="IPR001031">
    <property type="entry name" value="Thioesterase"/>
</dbReference>
<dbReference type="EMBL" id="FN824141">
    <property type="protein sequence ID" value="CCO61885.1"/>
    <property type="molecule type" value="Genomic_DNA"/>
</dbReference>
<dbReference type="CDD" id="cd02440">
    <property type="entry name" value="AdoMet_MTases"/>
    <property type="match status" value="2"/>
</dbReference>